<dbReference type="EMBL" id="KB304550">
    <property type="protein sequence ID" value="ELU01949.1"/>
    <property type="molecule type" value="Genomic_DNA"/>
</dbReference>
<name>R7U7N2_CAPTE</name>
<evidence type="ECO:0000313" key="1">
    <source>
        <dbReference type="EMBL" id="ELU01949.1"/>
    </source>
</evidence>
<keyword evidence="3" id="KW-1185">Reference proteome</keyword>
<reference evidence="2" key="3">
    <citation type="submission" date="2015-06" db="UniProtKB">
        <authorList>
            <consortium name="EnsemblMetazoa"/>
        </authorList>
    </citation>
    <scope>IDENTIFICATION</scope>
</reference>
<dbReference type="AlphaFoldDB" id="R7U7N2"/>
<evidence type="ECO:0000313" key="3">
    <source>
        <dbReference type="Proteomes" id="UP000014760"/>
    </source>
</evidence>
<proteinExistence type="predicted"/>
<protein>
    <submittedName>
        <fullName evidence="1 2">Uncharacterized protein</fullName>
    </submittedName>
</protein>
<accession>R7U7N2</accession>
<dbReference type="EMBL" id="AMQN01025327">
    <property type="status" value="NOT_ANNOTATED_CDS"/>
    <property type="molecule type" value="Genomic_DNA"/>
</dbReference>
<sequence>MGHQRLNNLSLMAIEHEVMAGICSDDFIRDFAGRKARKVIDCYLDIILEKTQQILHLPSQTMQTILDGTCSQLLRIIINLKNEIIKYYDPMGERKAFIASVEKHWRSFIEQRKRQDTLPAEAFKVAVCHNEERRKMAGIVGFLHLSAIWMNFLESAAPAVNDSTDLILN</sequence>
<reference evidence="1 3" key="2">
    <citation type="journal article" date="2013" name="Nature">
        <title>Insights into bilaterian evolution from three spiralian genomes.</title>
        <authorList>
            <person name="Simakov O."/>
            <person name="Marletaz F."/>
            <person name="Cho S.J."/>
            <person name="Edsinger-Gonzales E."/>
            <person name="Havlak P."/>
            <person name="Hellsten U."/>
            <person name="Kuo D.H."/>
            <person name="Larsson T."/>
            <person name="Lv J."/>
            <person name="Arendt D."/>
            <person name="Savage R."/>
            <person name="Osoegawa K."/>
            <person name="de Jong P."/>
            <person name="Grimwood J."/>
            <person name="Chapman J.A."/>
            <person name="Shapiro H."/>
            <person name="Aerts A."/>
            <person name="Otillar R.P."/>
            <person name="Terry A.Y."/>
            <person name="Boore J.L."/>
            <person name="Grigoriev I.V."/>
            <person name="Lindberg D.R."/>
            <person name="Seaver E.C."/>
            <person name="Weisblat D.A."/>
            <person name="Putnam N.H."/>
            <person name="Rokhsar D.S."/>
        </authorList>
    </citation>
    <scope>NUCLEOTIDE SEQUENCE</scope>
    <source>
        <strain evidence="1 3">I ESC-2004</strain>
    </source>
</reference>
<dbReference type="EnsemblMetazoa" id="CapteT216181">
    <property type="protein sequence ID" value="CapteP216181"/>
    <property type="gene ID" value="CapteG216181"/>
</dbReference>
<dbReference type="OrthoDB" id="10037933at2759"/>
<gene>
    <name evidence="1" type="ORF">CAPTEDRAFT_216181</name>
</gene>
<dbReference type="HOGENOM" id="CLU_1579996_0_0_1"/>
<reference evidence="3" key="1">
    <citation type="submission" date="2012-12" db="EMBL/GenBank/DDBJ databases">
        <authorList>
            <person name="Hellsten U."/>
            <person name="Grimwood J."/>
            <person name="Chapman J.A."/>
            <person name="Shapiro H."/>
            <person name="Aerts A."/>
            <person name="Otillar R.P."/>
            <person name="Terry A.Y."/>
            <person name="Boore J.L."/>
            <person name="Simakov O."/>
            <person name="Marletaz F."/>
            <person name="Cho S.-J."/>
            <person name="Edsinger-Gonzales E."/>
            <person name="Havlak P."/>
            <person name="Kuo D.-H."/>
            <person name="Larsson T."/>
            <person name="Lv J."/>
            <person name="Arendt D."/>
            <person name="Savage R."/>
            <person name="Osoegawa K."/>
            <person name="de Jong P."/>
            <person name="Lindberg D.R."/>
            <person name="Seaver E.C."/>
            <person name="Weisblat D.A."/>
            <person name="Putnam N.H."/>
            <person name="Grigoriev I.V."/>
            <person name="Rokhsar D.S."/>
        </authorList>
    </citation>
    <scope>NUCLEOTIDE SEQUENCE</scope>
    <source>
        <strain evidence="3">I ESC-2004</strain>
    </source>
</reference>
<dbReference type="EMBL" id="AMQN01025326">
    <property type="status" value="NOT_ANNOTATED_CDS"/>
    <property type="molecule type" value="Genomic_DNA"/>
</dbReference>
<evidence type="ECO:0000313" key="2">
    <source>
        <dbReference type="EnsemblMetazoa" id="CapteP216181"/>
    </source>
</evidence>
<organism evidence="1">
    <name type="scientific">Capitella teleta</name>
    <name type="common">Polychaete worm</name>
    <dbReference type="NCBI Taxonomy" id="283909"/>
    <lineage>
        <taxon>Eukaryota</taxon>
        <taxon>Metazoa</taxon>
        <taxon>Spiralia</taxon>
        <taxon>Lophotrochozoa</taxon>
        <taxon>Annelida</taxon>
        <taxon>Polychaeta</taxon>
        <taxon>Sedentaria</taxon>
        <taxon>Scolecida</taxon>
        <taxon>Capitellidae</taxon>
        <taxon>Capitella</taxon>
    </lineage>
</organism>
<dbReference type="Proteomes" id="UP000014760">
    <property type="component" value="Unassembled WGS sequence"/>
</dbReference>